<reference evidence="10 11" key="1">
    <citation type="submission" date="2021-09" db="EMBL/GenBank/DDBJ databases">
        <title>Whole genome sequence of Nocardioides sp. GBK3QG-3.</title>
        <authorList>
            <person name="Tuo L."/>
        </authorList>
    </citation>
    <scope>NUCLEOTIDE SEQUENCE [LARGE SCALE GENOMIC DNA]</scope>
    <source>
        <strain evidence="10 11">GBK3QG-3</strain>
    </source>
</reference>
<evidence type="ECO:0000256" key="1">
    <source>
        <dbReference type="ARBA" id="ARBA00004651"/>
    </source>
</evidence>
<feature type="transmembrane region" description="Helical" evidence="7">
    <location>
        <begin position="262"/>
        <end position="283"/>
    </location>
</feature>
<evidence type="ECO:0000256" key="4">
    <source>
        <dbReference type="ARBA" id="ARBA00022692"/>
    </source>
</evidence>
<keyword evidence="3" id="KW-1003">Cell membrane</keyword>
<evidence type="ECO:0000256" key="8">
    <source>
        <dbReference type="SAM" id="MobiDB-lite"/>
    </source>
</evidence>
<dbReference type="Gene3D" id="1.10.3720.10">
    <property type="entry name" value="MetI-like"/>
    <property type="match status" value="1"/>
</dbReference>
<evidence type="ECO:0000313" key="11">
    <source>
        <dbReference type="Proteomes" id="UP000780875"/>
    </source>
</evidence>
<name>A0ABS7UBT9_9ACTN</name>
<feature type="region of interest" description="Disordered" evidence="8">
    <location>
        <begin position="1"/>
        <end position="26"/>
    </location>
</feature>
<evidence type="ECO:0000256" key="6">
    <source>
        <dbReference type="ARBA" id="ARBA00023136"/>
    </source>
</evidence>
<keyword evidence="5 7" id="KW-1133">Transmembrane helix</keyword>
<evidence type="ECO:0000259" key="9">
    <source>
        <dbReference type="PROSITE" id="PS50928"/>
    </source>
</evidence>
<dbReference type="InterPro" id="IPR035906">
    <property type="entry name" value="MetI-like_sf"/>
</dbReference>
<dbReference type="CDD" id="cd06261">
    <property type="entry name" value="TM_PBP2"/>
    <property type="match status" value="1"/>
</dbReference>
<gene>
    <name evidence="10" type="ORF">K8U61_09760</name>
</gene>
<keyword evidence="2 7" id="KW-0813">Transport</keyword>
<dbReference type="Proteomes" id="UP000780875">
    <property type="component" value="Unassembled WGS sequence"/>
</dbReference>
<feature type="transmembrane region" description="Helical" evidence="7">
    <location>
        <begin position="134"/>
        <end position="156"/>
    </location>
</feature>
<organism evidence="10 11">
    <name type="scientific">Nocardioides mangrovi</name>
    <dbReference type="NCBI Taxonomy" id="2874580"/>
    <lineage>
        <taxon>Bacteria</taxon>
        <taxon>Bacillati</taxon>
        <taxon>Actinomycetota</taxon>
        <taxon>Actinomycetes</taxon>
        <taxon>Propionibacteriales</taxon>
        <taxon>Nocardioidaceae</taxon>
        <taxon>Nocardioides</taxon>
    </lineage>
</organism>
<evidence type="ECO:0000256" key="7">
    <source>
        <dbReference type="RuleBase" id="RU363032"/>
    </source>
</evidence>
<keyword evidence="11" id="KW-1185">Reference proteome</keyword>
<feature type="domain" description="ABC transmembrane type-1" evidence="9">
    <location>
        <begin position="98"/>
        <end position="284"/>
    </location>
</feature>
<dbReference type="RefSeq" id="WP_224122818.1">
    <property type="nucleotide sequence ID" value="NZ_JAIQZJ010000004.1"/>
</dbReference>
<dbReference type="PROSITE" id="PS50928">
    <property type="entry name" value="ABC_TM1"/>
    <property type="match status" value="1"/>
</dbReference>
<dbReference type="InterPro" id="IPR000515">
    <property type="entry name" value="MetI-like"/>
</dbReference>
<dbReference type="SUPFAM" id="SSF161098">
    <property type="entry name" value="MetI-like"/>
    <property type="match status" value="1"/>
</dbReference>
<comment type="caution">
    <text evidence="10">The sequence shown here is derived from an EMBL/GenBank/DDBJ whole genome shotgun (WGS) entry which is preliminary data.</text>
</comment>
<protein>
    <submittedName>
        <fullName evidence="10">ABC transporter permease</fullName>
    </submittedName>
</protein>
<feature type="transmembrane region" description="Helical" evidence="7">
    <location>
        <begin position="38"/>
        <end position="62"/>
    </location>
</feature>
<sequence>MSTTEGTVEQTVEETVEPTAASTPAYVAPPRPRAGRRILGWVTIAGPPLIVFGLIVAAWYAVNASLAENKKFLLPTLDEVISQGYLDSTIRSQILESLWQTSKVVIVGLAIAAVIGIAWAVAMSMATWVQRSTYPYAVILQTIPILAIVPLIGVWFGYEFKARVVVCVMIALFPMVSNTLFGLQSVDRPLHELFALQRARRGTVLAKLMFPAALPAIFVGLRTSAGLAVVGAIVGDFFFQRGTPGLGSLLMIYARQTLYAELFAAIFVAALLGVLVFALFGLLSKLAVGRWYEPVK</sequence>
<feature type="transmembrane region" description="Helical" evidence="7">
    <location>
        <begin position="162"/>
        <end position="183"/>
    </location>
</feature>
<evidence type="ECO:0000256" key="5">
    <source>
        <dbReference type="ARBA" id="ARBA00022989"/>
    </source>
</evidence>
<feature type="transmembrane region" description="Helical" evidence="7">
    <location>
        <begin position="104"/>
        <end position="122"/>
    </location>
</feature>
<evidence type="ECO:0000256" key="3">
    <source>
        <dbReference type="ARBA" id="ARBA00022475"/>
    </source>
</evidence>
<proteinExistence type="inferred from homology"/>
<feature type="compositionally biased region" description="Low complexity" evidence="8">
    <location>
        <begin position="1"/>
        <end position="10"/>
    </location>
</feature>
<dbReference type="PANTHER" id="PTHR30151:SF41">
    <property type="entry name" value="ABC TRANSPORTER PERMEASE PROTEIN"/>
    <property type="match status" value="1"/>
</dbReference>
<accession>A0ABS7UBT9</accession>
<comment type="subcellular location">
    <subcellularLocation>
        <location evidence="1 7">Cell membrane</location>
        <topology evidence="1 7">Multi-pass membrane protein</topology>
    </subcellularLocation>
</comment>
<keyword evidence="4 7" id="KW-0812">Transmembrane</keyword>
<dbReference type="EMBL" id="JAIQZJ010000004">
    <property type="protein sequence ID" value="MBZ5738446.1"/>
    <property type="molecule type" value="Genomic_DNA"/>
</dbReference>
<dbReference type="PANTHER" id="PTHR30151">
    <property type="entry name" value="ALKANE SULFONATE ABC TRANSPORTER-RELATED, MEMBRANE SUBUNIT"/>
    <property type="match status" value="1"/>
</dbReference>
<comment type="similarity">
    <text evidence="7">Belongs to the binding-protein-dependent transport system permease family.</text>
</comment>
<evidence type="ECO:0000313" key="10">
    <source>
        <dbReference type="EMBL" id="MBZ5738446.1"/>
    </source>
</evidence>
<dbReference type="Pfam" id="PF00528">
    <property type="entry name" value="BPD_transp_1"/>
    <property type="match status" value="1"/>
</dbReference>
<keyword evidence="6 7" id="KW-0472">Membrane</keyword>
<evidence type="ECO:0000256" key="2">
    <source>
        <dbReference type="ARBA" id="ARBA00022448"/>
    </source>
</evidence>